<keyword evidence="5" id="KW-1185">Reference proteome</keyword>
<dbReference type="RefSeq" id="WP_144334687.1">
    <property type="nucleotide sequence ID" value="NZ_VLPL01000013.1"/>
</dbReference>
<dbReference type="SUPFAM" id="SSF52768">
    <property type="entry name" value="Arginase/deacetylase"/>
    <property type="match status" value="1"/>
</dbReference>
<dbReference type="InterPro" id="IPR037138">
    <property type="entry name" value="His_deacetylse_dom_sf"/>
</dbReference>
<dbReference type="PANTHER" id="PTHR10625:SF19">
    <property type="entry name" value="HISTONE DEACETYLASE 12"/>
    <property type="match status" value="1"/>
</dbReference>
<dbReference type="GO" id="GO:0004407">
    <property type="term" value="F:histone deacetylase activity"/>
    <property type="evidence" value="ECO:0007669"/>
    <property type="project" value="InterPro"/>
</dbReference>
<proteinExistence type="inferred from homology"/>
<dbReference type="GO" id="GO:0040029">
    <property type="term" value="P:epigenetic regulation of gene expression"/>
    <property type="evidence" value="ECO:0007669"/>
    <property type="project" value="TreeGrafter"/>
</dbReference>
<dbReference type="CDD" id="cd09993">
    <property type="entry name" value="HDAC_classIV"/>
    <property type="match status" value="1"/>
</dbReference>
<evidence type="ECO:0000313" key="5">
    <source>
        <dbReference type="Proteomes" id="UP000316008"/>
    </source>
</evidence>
<organism evidence="4 5">
    <name type="scientific">Fluviicola chungangensis</name>
    <dbReference type="NCBI Taxonomy" id="2597671"/>
    <lineage>
        <taxon>Bacteria</taxon>
        <taxon>Pseudomonadati</taxon>
        <taxon>Bacteroidota</taxon>
        <taxon>Flavobacteriia</taxon>
        <taxon>Flavobacteriales</taxon>
        <taxon>Crocinitomicaceae</taxon>
        <taxon>Fluviicola</taxon>
    </lineage>
</organism>
<dbReference type="InterPro" id="IPR023801">
    <property type="entry name" value="His_deacetylse_dom"/>
</dbReference>
<evidence type="ECO:0000313" key="4">
    <source>
        <dbReference type="EMBL" id="TSJ38987.1"/>
    </source>
</evidence>
<gene>
    <name evidence="4" type="ORF">FO442_18395</name>
</gene>
<protein>
    <submittedName>
        <fullName evidence="4">Histone deacetylase</fullName>
    </submittedName>
</protein>
<evidence type="ECO:0000259" key="3">
    <source>
        <dbReference type="Pfam" id="PF00850"/>
    </source>
</evidence>
<dbReference type="Proteomes" id="UP000316008">
    <property type="component" value="Unassembled WGS sequence"/>
</dbReference>
<comment type="caution">
    <text evidence="4">The sequence shown here is derived from an EMBL/GenBank/DDBJ whole genome shotgun (WGS) entry which is preliminary data.</text>
</comment>
<dbReference type="InterPro" id="IPR023696">
    <property type="entry name" value="Ureohydrolase_dom_sf"/>
</dbReference>
<dbReference type="GO" id="GO:0016787">
    <property type="term" value="F:hydrolase activity"/>
    <property type="evidence" value="ECO:0007669"/>
    <property type="project" value="UniProtKB-KW"/>
</dbReference>
<accession>A0A556MGD0</accession>
<dbReference type="PANTHER" id="PTHR10625">
    <property type="entry name" value="HISTONE DEACETYLASE HDAC1-RELATED"/>
    <property type="match status" value="1"/>
</dbReference>
<dbReference type="EMBL" id="VLPL01000013">
    <property type="protein sequence ID" value="TSJ38987.1"/>
    <property type="molecule type" value="Genomic_DNA"/>
</dbReference>
<dbReference type="InterPro" id="IPR000286">
    <property type="entry name" value="HDACs"/>
</dbReference>
<dbReference type="Pfam" id="PF00850">
    <property type="entry name" value="Hist_deacetyl"/>
    <property type="match status" value="1"/>
</dbReference>
<comment type="similarity">
    <text evidence="1">Belongs to the histone deacetylase family.</text>
</comment>
<evidence type="ECO:0000256" key="2">
    <source>
        <dbReference type="ARBA" id="ARBA00022801"/>
    </source>
</evidence>
<dbReference type="Gene3D" id="3.40.800.20">
    <property type="entry name" value="Histone deacetylase domain"/>
    <property type="match status" value="1"/>
</dbReference>
<dbReference type="AlphaFoldDB" id="A0A556MGD0"/>
<evidence type="ECO:0000256" key="1">
    <source>
        <dbReference type="ARBA" id="ARBA00005947"/>
    </source>
</evidence>
<dbReference type="InterPro" id="IPR044150">
    <property type="entry name" value="HDAC_classIV"/>
</dbReference>
<feature type="domain" description="Histone deacetylase" evidence="3">
    <location>
        <begin position="19"/>
        <end position="289"/>
    </location>
</feature>
<reference evidence="4 5" key="1">
    <citation type="submission" date="2019-07" db="EMBL/GenBank/DDBJ databases">
        <authorList>
            <person name="Huq M.A."/>
        </authorList>
    </citation>
    <scope>NUCLEOTIDE SEQUENCE [LARGE SCALE GENOMIC DNA]</scope>
    <source>
        <strain evidence="4 5">MAH-3</strain>
    </source>
</reference>
<dbReference type="PRINTS" id="PR01270">
    <property type="entry name" value="HDASUPER"/>
</dbReference>
<sequence>MSFFVAYHPSYIHSVPSTHRFPMEKYGLLYQQLQYEGMLEKADFLKPELADLEIVRRVHSEAYLEKLLKLNCSPREQRVSGFVHTNELILRELRIMEGTRLCAEMVKNGGAALNIAGGTHHAFTDRGEGFCLLNDQAIAARWLLDKQLFKRILIVDLDVHQGNGTAEIFQNVAEVFTFSMHGAANYPIHKEKSDKDVALETFLDDKAYLDILTRELGSVMESFEPDFIFYQCGVDILESDKLGKLKVTQNGIRLRDEWVLHRAKEKNIPVVCSMGGGYSKDVRDIVNAHMHVFRLAHQLFSN</sequence>
<name>A0A556MGD0_9FLAO</name>
<keyword evidence="2" id="KW-0378">Hydrolase</keyword>
<dbReference type="OrthoDB" id="9808367at2"/>